<dbReference type="GO" id="GO:0005509">
    <property type="term" value="F:calcium ion binding"/>
    <property type="evidence" value="ECO:0007669"/>
    <property type="project" value="InterPro"/>
</dbReference>
<evidence type="ECO:0000259" key="4">
    <source>
        <dbReference type="PROSITE" id="PS50222"/>
    </source>
</evidence>
<keyword evidence="1" id="KW-0479">Metal-binding</keyword>
<dbReference type="InterPro" id="IPR011992">
    <property type="entry name" value="EF-hand-dom_pair"/>
</dbReference>
<dbReference type="InterPro" id="IPR002048">
    <property type="entry name" value="EF_hand_dom"/>
</dbReference>
<gene>
    <name evidence="5" type="ORF">M0R45_013895</name>
</gene>
<dbReference type="AlphaFoldDB" id="A0AAW1XMG0"/>
<dbReference type="Gene3D" id="1.10.238.10">
    <property type="entry name" value="EF-hand"/>
    <property type="match status" value="1"/>
</dbReference>
<evidence type="ECO:0000256" key="2">
    <source>
        <dbReference type="ARBA" id="ARBA00022737"/>
    </source>
</evidence>
<protein>
    <recommendedName>
        <fullName evidence="4">EF-hand domain-containing protein</fullName>
    </recommendedName>
</protein>
<comment type="caution">
    <text evidence="5">The sequence shown here is derived from an EMBL/GenBank/DDBJ whole genome shotgun (WGS) entry which is preliminary data.</text>
</comment>
<dbReference type="CDD" id="cd00051">
    <property type="entry name" value="EFh"/>
    <property type="match status" value="1"/>
</dbReference>
<dbReference type="EMBL" id="JBEDUW010000003">
    <property type="protein sequence ID" value="KAK9937078.1"/>
    <property type="molecule type" value="Genomic_DNA"/>
</dbReference>
<dbReference type="PANTHER" id="PTHR10891">
    <property type="entry name" value="EF-HAND CALCIUM-BINDING DOMAIN CONTAINING PROTEIN"/>
    <property type="match status" value="1"/>
</dbReference>
<dbReference type="SMART" id="SM00054">
    <property type="entry name" value="EFh"/>
    <property type="match status" value="2"/>
</dbReference>
<evidence type="ECO:0000256" key="1">
    <source>
        <dbReference type="ARBA" id="ARBA00022723"/>
    </source>
</evidence>
<evidence type="ECO:0000256" key="3">
    <source>
        <dbReference type="ARBA" id="ARBA00022837"/>
    </source>
</evidence>
<proteinExistence type="predicted"/>
<keyword evidence="2" id="KW-0677">Repeat</keyword>
<dbReference type="InterPro" id="IPR039647">
    <property type="entry name" value="EF_hand_pair_protein_CML-like"/>
</dbReference>
<feature type="domain" description="EF-hand" evidence="4">
    <location>
        <begin position="7"/>
        <end position="42"/>
    </location>
</feature>
<dbReference type="SUPFAM" id="SSF47473">
    <property type="entry name" value="EF-hand"/>
    <property type="match status" value="1"/>
</dbReference>
<dbReference type="InterPro" id="IPR018247">
    <property type="entry name" value="EF_Hand_1_Ca_BS"/>
</dbReference>
<sequence>MALDADDVRVGCERIFKRFDYNGDGKISLTELADALKALGSSSPEEVRQRMEEIDIDHDGFISLEELLAFQRANPDLMKEVIKRLLQ</sequence>
<accession>A0AAW1XMG0</accession>
<keyword evidence="6" id="KW-1185">Reference proteome</keyword>
<organism evidence="5 6">
    <name type="scientific">Rubus argutus</name>
    <name type="common">Southern blackberry</name>
    <dbReference type="NCBI Taxonomy" id="59490"/>
    <lineage>
        <taxon>Eukaryota</taxon>
        <taxon>Viridiplantae</taxon>
        <taxon>Streptophyta</taxon>
        <taxon>Embryophyta</taxon>
        <taxon>Tracheophyta</taxon>
        <taxon>Spermatophyta</taxon>
        <taxon>Magnoliopsida</taxon>
        <taxon>eudicotyledons</taxon>
        <taxon>Gunneridae</taxon>
        <taxon>Pentapetalae</taxon>
        <taxon>rosids</taxon>
        <taxon>fabids</taxon>
        <taxon>Rosales</taxon>
        <taxon>Rosaceae</taxon>
        <taxon>Rosoideae</taxon>
        <taxon>Rosoideae incertae sedis</taxon>
        <taxon>Rubus</taxon>
    </lineage>
</organism>
<evidence type="ECO:0000313" key="6">
    <source>
        <dbReference type="Proteomes" id="UP001457282"/>
    </source>
</evidence>
<dbReference type="Proteomes" id="UP001457282">
    <property type="component" value="Unassembled WGS sequence"/>
</dbReference>
<name>A0AAW1XMG0_RUBAR</name>
<dbReference type="PROSITE" id="PS00018">
    <property type="entry name" value="EF_HAND_1"/>
    <property type="match status" value="2"/>
</dbReference>
<keyword evidence="3" id="KW-0106">Calcium</keyword>
<reference evidence="5 6" key="1">
    <citation type="journal article" date="2023" name="G3 (Bethesda)">
        <title>A chromosome-length genome assembly and annotation of blackberry (Rubus argutus, cv. 'Hillquist').</title>
        <authorList>
            <person name="Bruna T."/>
            <person name="Aryal R."/>
            <person name="Dudchenko O."/>
            <person name="Sargent D.J."/>
            <person name="Mead D."/>
            <person name="Buti M."/>
            <person name="Cavallini A."/>
            <person name="Hytonen T."/>
            <person name="Andres J."/>
            <person name="Pham M."/>
            <person name="Weisz D."/>
            <person name="Mascagni F."/>
            <person name="Usai G."/>
            <person name="Natali L."/>
            <person name="Bassil N."/>
            <person name="Fernandez G.E."/>
            <person name="Lomsadze A."/>
            <person name="Armour M."/>
            <person name="Olukolu B."/>
            <person name="Poorten T."/>
            <person name="Britton C."/>
            <person name="Davik J."/>
            <person name="Ashrafi H."/>
            <person name="Aiden E.L."/>
            <person name="Borodovsky M."/>
            <person name="Worthington M."/>
        </authorList>
    </citation>
    <scope>NUCLEOTIDE SEQUENCE [LARGE SCALE GENOMIC DNA]</scope>
    <source>
        <strain evidence="5">PI 553951</strain>
    </source>
</reference>
<feature type="domain" description="EF-hand" evidence="4">
    <location>
        <begin position="45"/>
        <end position="77"/>
    </location>
</feature>
<dbReference type="PROSITE" id="PS50222">
    <property type="entry name" value="EF_HAND_2"/>
    <property type="match status" value="2"/>
</dbReference>
<evidence type="ECO:0000313" key="5">
    <source>
        <dbReference type="EMBL" id="KAK9937078.1"/>
    </source>
</evidence>
<dbReference type="Pfam" id="PF13499">
    <property type="entry name" value="EF-hand_7"/>
    <property type="match status" value="1"/>
</dbReference>